<keyword evidence="8 16" id="KW-0328">Glycosyltransferase</keyword>
<evidence type="ECO:0000256" key="2">
    <source>
        <dbReference type="ARBA" id="ARBA00002049"/>
    </source>
</evidence>
<dbReference type="NCBIfam" id="TIGR01203">
    <property type="entry name" value="HGPRTase"/>
    <property type="match status" value="1"/>
</dbReference>
<dbReference type="PANTHER" id="PTHR43340">
    <property type="entry name" value="HYPOXANTHINE-GUANINE PHOSPHORIBOSYLTRANSFERASE"/>
    <property type="match status" value="1"/>
</dbReference>
<keyword evidence="10 16" id="KW-0479">Metal-binding</keyword>
<dbReference type="GO" id="GO:0016757">
    <property type="term" value="F:glycosyltransferase activity"/>
    <property type="evidence" value="ECO:0007669"/>
    <property type="project" value="UniProtKB-KW"/>
</dbReference>
<dbReference type="RefSeq" id="WP_249515119.1">
    <property type="nucleotide sequence ID" value="NZ_CP093366.1"/>
</dbReference>
<dbReference type="Proteomes" id="UP000831495">
    <property type="component" value="Chromosome"/>
</dbReference>
<dbReference type="InterPro" id="IPR005904">
    <property type="entry name" value="Hxn_phspho_trans"/>
</dbReference>
<dbReference type="EC" id="2.4.2.8" evidence="16"/>
<evidence type="ECO:0000256" key="5">
    <source>
        <dbReference type="ARBA" id="ARBA00004676"/>
    </source>
</evidence>
<evidence type="ECO:0000256" key="7">
    <source>
        <dbReference type="ARBA" id="ARBA00022490"/>
    </source>
</evidence>
<organism evidence="18 19">
    <name type="scientific">Bombilactobacillus folatiphilus</name>
    <dbReference type="NCBI Taxonomy" id="2923362"/>
    <lineage>
        <taxon>Bacteria</taxon>
        <taxon>Bacillati</taxon>
        <taxon>Bacillota</taxon>
        <taxon>Bacilli</taxon>
        <taxon>Lactobacillales</taxon>
        <taxon>Lactobacillaceae</taxon>
        <taxon>Bombilactobacillus</taxon>
    </lineage>
</organism>
<evidence type="ECO:0000256" key="3">
    <source>
        <dbReference type="ARBA" id="ARBA00004496"/>
    </source>
</evidence>
<evidence type="ECO:0000256" key="10">
    <source>
        <dbReference type="ARBA" id="ARBA00022723"/>
    </source>
</evidence>
<keyword evidence="19" id="KW-1185">Reference proteome</keyword>
<dbReference type="PANTHER" id="PTHR43340:SF1">
    <property type="entry name" value="HYPOXANTHINE PHOSPHORIBOSYLTRANSFERASE"/>
    <property type="match status" value="1"/>
</dbReference>
<dbReference type="InterPro" id="IPR050408">
    <property type="entry name" value="HGPRT"/>
</dbReference>
<gene>
    <name evidence="18" type="primary">hpt</name>
    <name evidence="18" type="ORF">MOO45_01195</name>
</gene>
<protein>
    <recommendedName>
        <fullName evidence="16">Hypoxanthine phosphoribosyltransferase</fullName>
        <ecNumber evidence="16">2.4.2.8</ecNumber>
    </recommendedName>
</protein>
<comment type="pathway">
    <text evidence="5">Purine metabolism; GMP biosynthesis via salvage pathway; GMP from guanine: step 1/1.</text>
</comment>
<evidence type="ECO:0000256" key="11">
    <source>
        <dbReference type="ARBA" id="ARBA00022726"/>
    </source>
</evidence>
<comment type="subcellular location">
    <subcellularLocation>
        <location evidence="3 16">Cytoplasm</location>
    </subcellularLocation>
</comment>
<evidence type="ECO:0000256" key="9">
    <source>
        <dbReference type="ARBA" id="ARBA00022679"/>
    </source>
</evidence>
<evidence type="ECO:0000313" key="18">
    <source>
        <dbReference type="EMBL" id="UQS82855.1"/>
    </source>
</evidence>
<keyword evidence="11 16" id="KW-0660">Purine salvage</keyword>
<proteinExistence type="inferred from homology"/>
<reference evidence="18" key="1">
    <citation type="journal article" date="2022" name="Int. J. Syst. Evol. Microbiol.">
        <title>Apilactobacillus apisilvae sp. nov., Nicolia spurrieriana gen. nov. sp. nov., Bombilactobacillus folatiphilus sp. nov. and Bombilactobacillus thymidiniphilus sp. nov., four new lactic acid bacterial isolates from stingless bees Tetragonula carbonaria and Austroplebeia australis.</title>
        <authorList>
            <person name="Oliphant S.A."/>
            <person name="Watson-Haigh N.S."/>
            <person name="Sumby K.M."/>
            <person name="Gardner J."/>
            <person name="Groom S."/>
            <person name="Jiranek V."/>
        </authorList>
    </citation>
    <scope>NUCLEOTIDE SEQUENCE</scope>
    <source>
        <strain evidence="18">SG4_D2</strain>
    </source>
</reference>
<evidence type="ECO:0000256" key="14">
    <source>
        <dbReference type="ARBA" id="ARBA00048811"/>
    </source>
</evidence>
<dbReference type="Gene3D" id="3.40.50.2020">
    <property type="match status" value="1"/>
</dbReference>
<evidence type="ECO:0000256" key="13">
    <source>
        <dbReference type="ARBA" id="ARBA00022842"/>
    </source>
</evidence>
<dbReference type="SUPFAM" id="SSF53271">
    <property type="entry name" value="PRTase-like"/>
    <property type="match status" value="1"/>
</dbReference>
<comment type="cofactor">
    <cofactor evidence="1 16">
        <name>Mg(2+)</name>
        <dbReference type="ChEBI" id="CHEBI:18420"/>
    </cofactor>
</comment>
<accession>A0ABY4PB58</accession>
<evidence type="ECO:0000313" key="19">
    <source>
        <dbReference type="Proteomes" id="UP000831495"/>
    </source>
</evidence>
<comment type="catalytic activity">
    <reaction evidence="15">
        <text>IMP + diphosphate = hypoxanthine + 5-phospho-alpha-D-ribose 1-diphosphate</text>
        <dbReference type="Rhea" id="RHEA:17973"/>
        <dbReference type="ChEBI" id="CHEBI:17368"/>
        <dbReference type="ChEBI" id="CHEBI:33019"/>
        <dbReference type="ChEBI" id="CHEBI:58017"/>
        <dbReference type="ChEBI" id="CHEBI:58053"/>
        <dbReference type="EC" id="2.4.2.8"/>
    </reaction>
    <physiologicalReaction direction="right-to-left" evidence="15">
        <dbReference type="Rhea" id="RHEA:17975"/>
    </physiologicalReaction>
</comment>
<comment type="catalytic activity">
    <reaction evidence="14">
        <text>GMP + diphosphate = guanine + 5-phospho-alpha-D-ribose 1-diphosphate</text>
        <dbReference type="Rhea" id="RHEA:25424"/>
        <dbReference type="ChEBI" id="CHEBI:16235"/>
        <dbReference type="ChEBI" id="CHEBI:33019"/>
        <dbReference type="ChEBI" id="CHEBI:58017"/>
        <dbReference type="ChEBI" id="CHEBI:58115"/>
        <dbReference type="EC" id="2.4.2.8"/>
    </reaction>
    <physiologicalReaction direction="right-to-left" evidence="14">
        <dbReference type="Rhea" id="RHEA:25426"/>
    </physiologicalReaction>
</comment>
<evidence type="ECO:0000259" key="17">
    <source>
        <dbReference type="Pfam" id="PF00156"/>
    </source>
</evidence>
<dbReference type="InterPro" id="IPR000836">
    <property type="entry name" value="PRTase_dom"/>
</dbReference>
<comment type="function">
    <text evidence="2">Purine salvage pathway enzyme that catalyzes the transfer of the ribosyl-5-phosphate group from 5-phospho-alpha-D-ribose 1-diphosphate (PRPP) to the N9 position of the 6-oxopurines hypoxanthine and guanine to form the corresponding ribonucleotides IMP (inosine 5'-monophosphate) and GMP (guanosine 5'-monophosphate), with the release of PPi.</text>
</comment>
<evidence type="ECO:0000256" key="4">
    <source>
        <dbReference type="ARBA" id="ARBA00004669"/>
    </source>
</evidence>
<evidence type="ECO:0000256" key="15">
    <source>
        <dbReference type="ARBA" id="ARBA00049402"/>
    </source>
</evidence>
<dbReference type="EMBL" id="CP093366">
    <property type="protein sequence ID" value="UQS82855.1"/>
    <property type="molecule type" value="Genomic_DNA"/>
</dbReference>
<dbReference type="Pfam" id="PF00156">
    <property type="entry name" value="Pribosyltran"/>
    <property type="match status" value="1"/>
</dbReference>
<sequence>MMNQDMQKVLFSEEEIAQANHNLAQQLMTDYAGKNPLFVCILKGAIVFLTDLMRQLPQSAEIDFMDVSSYNGQTSSSGQVRILKDLDVSVKGRDVVFVEDIIDTGITLKELTQLFKSRQAKSIKIVALLDKEANRQQNVHVDYVGLSCPDEFVVGYGMDYQECYRNLPYIGVLKPEVYSKAEY</sequence>
<keyword evidence="9 16" id="KW-0808">Transferase</keyword>
<comment type="similarity">
    <text evidence="6 16">Belongs to the purine/pyrimidine phosphoribosyltransferase family.</text>
</comment>
<dbReference type="InterPro" id="IPR029057">
    <property type="entry name" value="PRTase-like"/>
</dbReference>
<name>A0ABY4PB58_9LACO</name>
<keyword evidence="13 16" id="KW-0460">Magnesium</keyword>
<evidence type="ECO:0000256" key="12">
    <source>
        <dbReference type="ARBA" id="ARBA00022741"/>
    </source>
</evidence>
<comment type="pathway">
    <text evidence="4 16">Purine metabolism; IMP biosynthesis via salvage pathway; IMP from hypoxanthine: step 1/1.</text>
</comment>
<dbReference type="CDD" id="cd06223">
    <property type="entry name" value="PRTases_typeI"/>
    <property type="match status" value="1"/>
</dbReference>
<feature type="domain" description="Phosphoribosyltransferase" evidence="17">
    <location>
        <begin position="12"/>
        <end position="161"/>
    </location>
</feature>
<keyword evidence="12 16" id="KW-0547">Nucleotide-binding</keyword>
<evidence type="ECO:0000256" key="8">
    <source>
        <dbReference type="ARBA" id="ARBA00022676"/>
    </source>
</evidence>
<keyword evidence="7 16" id="KW-0963">Cytoplasm</keyword>
<evidence type="ECO:0000256" key="1">
    <source>
        <dbReference type="ARBA" id="ARBA00001946"/>
    </source>
</evidence>
<evidence type="ECO:0000256" key="6">
    <source>
        <dbReference type="ARBA" id="ARBA00008391"/>
    </source>
</evidence>
<evidence type="ECO:0000256" key="16">
    <source>
        <dbReference type="RuleBase" id="RU364099"/>
    </source>
</evidence>